<organism evidence="2 3">
    <name type="scientific">Nocardia seriolae</name>
    <dbReference type="NCBI Taxonomy" id="37332"/>
    <lineage>
        <taxon>Bacteria</taxon>
        <taxon>Bacillati</taxon>
        <taxon>Actinomycetota</taxon>
        <taxon>Actinomycetes</taxon>
        <taxon>Mycobacteriales</taxon>
        <taxon>Nocardiaceae</taxon>
        <taxon>Nocardia</taxon>
    </lineage>
</organism>
<dbReference type="RefSeq" id="WP_143161308.1">
    <property type="nucleotide sequence ID" value="NZ_AP017900.1"/>
</dbReference>
<name>A0A0B8N7G1_9NOCA</name>
<feature type="region of interest" description="Disordered" evidence="1">
    <location>
        <begin position="1"/>
        <end position="34"/>
    </location>
</feature>
<proteinExistence type="predicted"/>
<evidence type="ECO:0000313" key="2">
    <source>
        <dbReference type="EMBL" id="GAP29729.1"/>
    </source>
</evidence>
<accession>A0A0B8N7G1</accession>
<dbReference type="Proteomes" id="UP000037179">
    <property type="component" value="Unassembled WGS sequence"/>
</dbReference>
<dbReference type="AlphaFoldDB" id="A0A0B8N7G1"/>
<gene>
    <name evidence="2" type="ORF">NSK11_contig00062-0037</name>
</gene>
<evidence type="ECO:0000256" key="1">
    <source>
        <dbReference type="SAM" id="MobiDB-lite"/>
    </source>
</evidence>
<keyword evidence="3" id="KW-1185">Reference proteome</keyword>
<protein>
    <submittedName>
        <fullName evidence="2">Uncharacterized protein</fullName>
    </submittedName>
</protein>
<dbReference type="OrthoDB" id="4570857at2"/>
<dbReference type="GeneID" id="93375156"/>
<reference evidence="3" key="1">
    <citation type="submission" date="2015-07" db="EMBL/GenBank/DDBJ databases">
        <title>Nocardia seriolae U-1 whole genome shotgun sequence.</title>
        <authorList>
            <person name="Imajoh M."/>
            <person name="Fukumoto Y."/>
            <person name="Sukeda M."/>
            <person name="Yamane J."/>
            <person name="Yamasaki K."/>
            <person name="Shimizu M."/>
            <person name="Ohnishi K."/>
            <person name="Oshima S."/>
        </authorList>
    </citation>
    <scope>NUCLEOTIDE SEQUENCE [LARGE SCALE GENOMIC DNA]</scope>
    <source>
        <strain evidence="3">U-1</strain>
    </source>
</reference>
<sequence length="91" mass="10208">MSDFRVRQEASGGGRGERGGAESGEFGMTRAVSHDAPDYPVMNLQAARHGRELHRGCEESCDARRYFFDLVPKLERAAAEVKPLRGTWNIW</sequence>
<evidence type="ECO:0000313" key="3">
    <source>
        <dbReference type="Proteomes" id="UP000037179"/>
    </source>
</evidence>
<dbReference type="EMBL" id="BBYQ01000062">
    <property type="protein sequence ID" value="GAP29729.1"/>
    <property type="molecule type" value="Genomic_DNA"/>
</dbReference>
<reference evidence="2 3" key="2">
    <citation type="journal article" date="2016" name="Genome Announc.">
        <title>Draft Genome Sequence of Erythromycin- and Oxytetracycline-Sensitive Nocardia seriolae Strain U-1 (NBRC 110359).</title>
        <authorList>
            <person name="Imajoh M."/>
            <person name="Sukeda M."/>
            <person name="Shimizu M."/>
            <person name="Yamane J."/>
            <person name="Ohnishi K."/>
            <person name="Oshima S."/>
        </authorList>
    </citation>
    <scope>NUCLEOTIDE SEQUENCE [LARGE SCALE GENOMIC DNA]</scope>
    <source>
        <strain evidence="2 3">U-1</strain>
    </source>
</reference>
<comment type="caution">
    <text evidence="2">The sequence shown here is derived from an EMBL/GenBank/DDBJ whole genome shotgun (WGS) entry which is preliminary data.</text>
</comment>